<protein>
    <recommendedName>
        <fullName evidence="1">Helicase ATP-binding domain-containing protein</fullName>
    </recommendedName>
</protein>
<evidence type="ECO:0000259" key="1">
    <source>
        <dbReference type="PROSITE" id="PS51192"/>
    </source>
</evidence>
<dbReference type="GO" id="GO:0005524">
    <property type="term" value="F:ATP binding"/>
    <property type="evidence" value="ECO:0007669"/>
    <property type="project" value="InterPro"/>
</dbReference>
<dbReference type="EMBL" id="BTSY01000003">
    <property type="protein sequence ID" value="GMT20120.1"/>
    <property type="molecule type" value="Genomic_DNA"/>
</dbReference>
<dbReference type="PROSITE" id="PS51192">
    <property type="entry name" value="HELICASE_ATP_BIND_1"/>
    <property type="match status" value="1"/>
</dbReference>
<reference evidence="2" key="1">
    <citation type="submission" date="2023-10" db="EMBL/GenBank/DDBJ databases">
        <title>Genome assembly of Pristionchus species.</title>
        <authorList>
            <person name="Yoshida K."/>
            <person name="Sommer R.J."/>
        </authorList>
    </citation>
    <scope>NUCLEOTIDE SEQUENCE</scope>
    <source>
        <strain evidence="2">RS5133</strain>
    </source>
</reference>
<sequence length="219" mass="23955">ALMEWCSSGVRVDTSAHNWAFDAASTSLQSHPLLSHRHGIVDKLQHHDVVVLVAPPGCGKTMLAPALFRDLQQLLAQEDSDGRMHTKALLLSPNTDHVDSMAPEYEKEYMRRSNAFCRISAFSSTVGDRRQECAVRHPPSTVPPSDFGLCTLKAGVMALPYSQLGLLVIDEAHSTCSDMIQALAIARSILRRDEDCKNGAPGHLGKLLLMSATLDEKEI</sequence>
<evidence type="ECO:0000313" key="2">
    <source>
        <dbReference type="EMBL" id="GMT20120.1"/>
    </source>
</evidence>
<evidence type="ECO:0000313" key="3">
    <source>
        <dbReference type="Proteomes" id="UP001432322"/>
    </source>
</evidence>
<proteinExistence type="predicted"/>
<organism evidence="2 3">
    <name type="scientific">Pristionchus fissidentatus</name>
    <dbReference type="NCBI Taxonomy" id="1538716"/>
    <lineage>
        <taxon>Eukaryota</taxon>
        <taxon>Metazoa</taxon>
        <taxon>Ecdysozoa</taxon>
        <taxon>Nematoda</taxon>
        <taxon>Chromadorea</taxon>
        <taxon>Rhabditida</taxon>
        <taxon>Rhabditina</taxon>
        <taxon>Diplogasteromorpha</taxon>
        <taxon>Diplogasteroidea</taxon>
        <taxon>Neodiplogasteridae</taxon>
        <taxon>Pristionchus</taxon>
    </lineage>
</organism>
<comment type="caution">
    <text evidence="2">The sequence shown here is derived from an EMBL/GenBank/DDBJ whole genome shotgun (WGS) entry which is preliminary data.</text>
</comment>
<dbReference type="InterPro" id="IPR014001">
    <property type="entry name" value="Helicase_ATP-bd"/>
</dbReference>
<name>A0AAV5VKE2_9BILA</name>
<dbReference type="Pfam" id="PF00270">
    <property type="entry name" value="DEAD"/>
    <property type="match status" value="1"/>
</dbReference>
<dbReference type="AlphaFoldDB" id="A0AAV5VKE2"/>
<dbReference type="GO" id="GO:0003676">
    <property type="term" value="F:nucleic acid binding"/>
    <property type="evidence" value="ECO:0007669"/>
    <property type="project" value="InterPro"/>
</dbReference>
<accession>A0AAV5VKE2</accession>
<feature type="domain" description="Helicase ATP-binding" evidence="1">
    <location>
        <begin position="41"/>
        <end position="219"/>
    </location>
</feature>
<feature type="non-terminal residue" evidence="2">
    <location>
        <position position="1"/>
    </location>
</feature>
<dbReference type="Gene3D" id="3.40.50.300">
    <property type="entry name" value="P-loop containing nucleotide triphosphate hydrolases"/>
    <property type="match status" value="1"/>
</dbReference>
<gene>
    <name evidence="2" type="ORF">PFISCL1PPCAC_11417</name>
</gene>
<dbReference type="SUPFAM" id="SSF52540">
    <property type="entry name" value="P-loop containing nucleoside triphosphate hydrolases"/>
    <property type="match status" value="1"/>
</dbReference>
<dbReference type="InterPro" id="IPR027417">
    <property type="entry name" value="P-loop_NTPase"/>
</dbReference>
<dbReference type="Proteomes" id="UP001432322">
    <property type="component" value="Unassembled WGS sequence"/>
</dbReference>
<feature type="non-terminal residue" evidence="2">
    <location>
        <position position="219"/>
    </location>
</feature>
<dbReference type="InterPro" id="IPR011545">
    <property type="entry name" value="DEAD/DEAH_box_helicase_dom"/>
</dbReference>
<keyword evidence="3" id="KW-1185">Reference proteome</keyword>